<sequence>MSRKFNAIELSNHVKVGDHFYDIDIRNTDRGKTGKAKPKHREVEIVALPTLSSQGVMRVVKAPKAPHTVGKLRRFTYAKLVDNYAPVGMFS</sequence>
<proteinExistence type="predicted"/>
<dbReference type="EMBL" id="MH697589">
    <property type="protein sequence ID" value="AXQ52924.1"/>
    <property type="molecule type" value="Genomic_DNA"/>
</dbReference>
<dbReference type="GeneID" id="54999135"/>
<gene>
    <name evidence="1" type="primary">61</name>
    <name evidence="1" type="ORF">SEA_NEFERTHENA_61</name>
</gene>
<reference evidence="1 2" key="1">
    <citation type="submission" date="2018-07" db="EMBL/GenBank/DDBJ databases">
        <authorList>
            <person name="Bray K.S."/>
            <person name="Carr Z.A."/>
            <person name="Cox A."/>
            <person name="Croney S.M."/>
            <person name="Francisco T.J."/>
            <person name="Gragg K.N."/>
            <person name="Gress-Byrd C.M."/>
            <person name="Holcomb E.R."/>
            <person name="Justice T.A."/>
            <person name="Latham E.D."/>
            <person name="Lovell F.C."/>
            <person name="Miller H.N."/>
            <person name="Quesada C."/>
            <person name="Radey J."/>
            <person name="Robinson P.M."/>
            <person name="Scott K.N."/>
            <person name="Smith C.E."/>
            <person name="Stamey B.D."/>
            <person name="Stanley G.P."/>
            <person name="Suchonic E.A."/>
            <person name="Taylor K.N."/>
            <person name="Weindel N.A."/>
            <person name="Wiseman B.T."/>
            <person name="Eckardt M.A."/>
            <person name="Gainey M.D."/>
            <person name="Wallen J.R."/>
            <person name="Garlena R.A."/>
            <person name="Russell D.A."/>
            <person name="Pope W.H."/>
            <person name="Jacobs-Sera D."/>
            <person name="Hatfull G.F."/>
        </authorList>
    </citation>
    <scope>NUCLEOTIDE SEQUENCE [LARGE SCALE GENOMIC DNA]</scope>
</reference>
<evidence type="ECO:0000313" key="1">
    <source>
        <dbReference type="EMBL" id="AXQ52924.1"/>
    </source>
</evidence>
<dbReference type="RefSeq" id="YP_009808236.1">
    <property type="nucleotide sequence ID" value="NC_048038.1"/>
</dbReference>
<keyword evidence="2" id="KW-1185">Reference proteome</keyword>
<accession>A0A385D4K3</accession>
<evidence type="ECO:0000313" key="2">
    <source>
        <dbReference type="Proteomes" id="UP000261846"/>
    </source>
</evidence>
<dbReference type="Proteomes" id="UP000261846">
    <property type="component" value="Segment"/>
</dbReference>
<dbReference type="KEGG" id="vg:54999135"/>
<name>A0A385D4K3_9CAUD</name>
<organism evidence="1 2">
    <name type="scientific">Microbacterium phage Neferthena</name>
    <dbReference type="NCBI Taxonomy" id="2301539"/>
    <lineage>
        <taxon>Viruses</taxon>
        <taxon>Duplodnaviria</taxon>
        <taxon>Heunggongvirae</taxon>
        <taxon>Uroviricota</taxon>
        <taxon>Caudoviricetes</taxon>
        <taxon>Neferthenavirus</taxon>
        <taxon>Neferthenavirus neferthena</taxon>
    </lineage>
</organism>
<protein>
    <submittedName>
        <fullName evidence="1">Uncharacterized protein</fullName>
    </submittedName>
</protein>